<dbReference type="InterPro" id="IPR050660">
    <property type="entry name" value="NEK_Ser/Thr_kinase"/>
</dbReference>
<sequence>MSDLLIPNGHVLIERYVIEQYLTSGGMQEVYICHDRSLGRRVVLKTPKGGVSDRRFRRGAEMGARISHHNVAATFDYFEDEKRTYMVEEFINGFDLGKRLNTDFYFLDPFLAAHVIHNIARALYEAHRVGICHRDLKPGNVMTSPDPGMRFIKLTDFGIAKLAEAELAVEMQRFDEDNSTLTTSNTLLGAVPYMAPECWANWKGAGQPMDIWALGCIAYQLVTGETPFGVGRGAIAKVVFAEQSGKVELVHPVAFGKHEATAALEKDLWSLITSCIQVDPNSRPTAEDVLRSCGSWCYSTADRHIGVVKSYAVPYPSGGKSKSGYIDDLDVQRRLFFHLSEFFGGPPAVGQKVNFSLYPGFPHSRAAPVLKVR</sequence>
<evidence type="ECO:0000256" key="3">
    <source>
        <dbReference type="ARBA" id="ARBA00022741"/>
    </source>
</evidence>
<name>A0ABS2K329_9GAMM</name>
<dbReference type="Pfam" id="PF00069">
    <property type="entry name" value="Pkinase"/>
    <property type="match status" value="1"/>
</dbReference>
<keyword evidence="2" id="KW-0808">Transferase</keyword>
<evidence type="ECO:0000256" key="4">
    <source>
        <dbReference type="ARBA" id="ARBA00022777"/>
    </source>
</evidence>
<evidence type="ECO:0000259" key="6">
    <source>
        <dbReference type="PROSITE" id="PS50011"/>
    </source>
</evidence>
<dbReference type="CDD" id="cd14014">
    <property type="entry name" value="STKc_PknB_like"/>
    <property type="match status" value="1"/>
</dbReference>
<dbReference type="EC" id="2.7.11.1" evidence="1"/>
<dbReference type="PANTHER" id="PTHR43671:SF13">
    <property type="entry name" value="SERINE_THREONINE-PROTEIN KINASE NEK2"/>
    <property type="match status" value="1"/>
</dbReference>
<dbReference type="Gene3D" id="3.30.200.20">
    <property type="entry name" value="Phosphorylase Kinase, domain 1"/>
    <property type="match status" value="1"/>
</dbReference>
<keyword evidence="4 7" id="KW-0418">Kinase</keyword>
<dbReference type="SMART" id="SM00220">
    <property type="entry name" value="S_TKc"/>
    <property type="match status" value="1"/>
</dbReference>
<dbReference type="EMBL" id="JADIKE010000035">
    <property type="protein sequence ID" value="MBM7125646.1"/>
    <property type="molecule type" value="Genomic_DNA"/>
</dbReference>
<evidence type="ECO:0000256" key="1">
    <source>
        <dbReference type="ARBA" id="ARBA00012513"/>
    </source>
</evidence>
<dbReference type="Gene3D" id="1.10.510.10">
    <property type="entry name" value="Transferase(Phosphotransferase) domain 1"/>
    <property type="match status" value="1"/>
</dbReference>
<keyword evidence="8" id="KW-1185">Reference proteome</keyword>
<gene>
    <name evidence="7" type="ORF">ISP19_09660</name>
</gene>
<evidence type="ECO:0000313" key="7">
    <source>
        <dbReference type="EMBL" id="MBM7125646.1"/>
    </source>
</evidence>
<dbReference type="SUPFAM" id="SSF50249">
    <property type="entry name" value="Nucleic acid-binding proteins"/>
    <property type="match status" value="1"/>
</dbReference>
<dbReference type="PROSITE" id="PS50011">
    <property type="entry name" value="PROTEIN_KINASE_DOM"/>
    <property type="match status" value="1"/>
</dbReference>
<evidence type="ECO:0000256" key="5">
    <source>
        <dbReference type="ARBA" id="ARBA00022840"/>
    </source>
</evidence>
<dbReference type="RefSeq" id="WP_204681210.1">
    <property type="nucleotide sequence ID" value="NZ_BSNR01000001.1"/>
</dbReference>
<keyword evidence="3" id="KW-0547">Nucleotide-binding</keyword>
<dbReference type="InterPro" id="IPR011009">
    <property type="entry name" value="Kinase-like_dom_sf"/>
</dbReference>
<dbReference type="GO" id="GO:0016301">
    <property type="term" value="F:kinase activity"/>
    <property type="evidence" value="ECO:0007669"/>
    <property type="project" value="UniProtKB-KW"/>
</dbReference>
<evidence type="ECO:0000313" key="8">
    <source>
        <dbReference type="Proteomes" id="UP001430149"/>
    </source>
</evidence>
<dbReference type="Proteomes" id="UP001430149">
    <property type="component" value="Unassembled WGS sequence"/>
</dbReference>
<keyword evidence="5" id="KW-0067">ATP-binding</keyword>
<dbReference type="InterPro" id="IPR008271">
    <property type="entry name" value="Ser/Thr_kinase_AS"/>
</dbReference>
<dbReference type="InterPro" id="IPR000719">
    <property type="entry name" value="Prot_kinase_dom"/>
</dbReference>
<comment type="caution">
    <text evidence="7">The sequence shown here is derived from an EMBL/GenBank/DDBJ whole genome shotgun (WGS) entry which is preliminary data.</text>
</comment>
<feature type="domain" description="Protein kinase" evidence="6">
    <location>
        <begin position="16"/>
        <end position="307"/>
    </location>
</feature>
<accession>A0ABS2K329</accession>
<dbReference type="PANTHER" id="PTHR43671">
    <property type="entry name" value="SERINE/THREONINE-PROTEIN KINASE NEK"/>
    <property type="match status" value="1"/>
</dbReference>
<proteinExistence type="predicted"/>
<dbReference type="SUPFAM" id="SSF56112">
    <property type="entry name" value="Protein kinase-like (PK-like)"/>
    <property type="match status" value="1"/>
</dbReference>
<protein>
    <recommendedName>
        <fullName evidence="1">non-specific serine/threonine protein kinase</fullName>
        <ecNumber evidence="1">2.7.11.1</ecNumber>
    </recommendedName>
</protein>
<evidence type="ECO:0000256" key="2">
    <source>
        <dbReference type="ARBA" id="ARBA00022679"/>
    </source>
</evidence>
<dbReference type="PROSITE" id="PS00108">
    <property type="entry name" value="PROTEIN_KINASE_ST"/>
    <property type="match status" value="1"/>
</dbReference>
<dbReference type="InterPro" id="IPR012340">
    <property type="entry name" value="NA-bd_OB-fold"/>
</dbReference>
<organism evidence="7 8">
    <name type="scientific">Dyella flava</name>
    <dbReference type="NCBI Taxonomy" id="1920170"/>
    <lineage>
        <taxon>Bacteria</taxon>
        <taxon>Pseudomonadati</taxon>
        <taxon>Pseudomonadota</taxon>
        <taxon>Gammaproteobacteria</taxon>
        <taxon>Lysobacterales</taxon>
        <taxon>Rhodanobacteraceae</taxon>
        <taxon>Dyella</taxon>
    </lineage>
</organism>
<reference evidence="7" key="1">
    <citation type="submission" date="2020-10" db="EMBL/GenBank/DDBJ databases">
        <title>Phylogeny of dyella-like bacteria.</title>
        <authorList>
            <person name="Fu J."/>
        </authorList>
    </citation>
    <scope>NUCLEOTIDE SEQUENCE</scope>
    <source>
        <strain evidence="7">DHOC52</strain>
    </source>
</reference>